<evidence type="ECO:0000256" key="3">
    <source>
        <dbReference type="ARBA" id="ARBA00022553"/>
    </source>
</evidence>
<dbReference type="SUPFAM" id="SSF47413">
    <property type="entry name" value="lambda repressor-like DNA-binding domains"/>
    <property type="match status" value="1"/>
</dbReference>
<dbReference type="Pfam" id="PF08447">
    <property type="entry name" value="PAS_3"/>
    <property type="match status" value="1"/>
</dbReference>
<dbReference type="AlphaFoldDB" id="A0A6N6MY47"/>
<dbReference type="SUPFAM" id="SSF55785">
    <property type="entry name" value="PYP-like sensor domain (PAS domain)"/>
    <property type="match status" value="2"/>
</dbReference>
<keyword evidence="8" id="KW-1185">Reference proteome</keyword>
<accession>A0A6N6MY47</accession>
<gene>
    <name evidence="7" type="ORF">F6X51_03945</name>
</gene>
<keyword evidence="5" id="KW-0418">Kinase</keyword>
<dbReference type="InterPro" id="IPR052162">
    <property type="entry name" value="Sensor_kinase/Photoreceptor"/>
</dbReference>
<organism evidence="7 8">
    <name type="scientific">Methylobacterium planeticum</name>
    <dbReference type="NCBI Taxonomy" id="2615211"/>
    <lineage>
        <taxon>Bacteria</taxon>
        <taxon>Pseudomonadati</taxon>
        <taxon>Pseudomonadota</taxon>
        <taxon>Alphaproteobacteria</taxon>
        <taxon>Hyphomicrobiales</taxon>
        <taxon>Methylobacteriaceae</taxon>
        <taxon>Methylobacterium</taxon>
    </lineage>
</organism>
<keyword evidence="3" id="KW-0597">Phosphoprotein</keyword>
<evidence type="ECO:0000313" key="7">
    <source>
        <dbReference type="EMBL" id="KAB1075053.1"/>
    </source>
</evidence>
<dbReference type="Gene3D" id="1.10.260.40">
    <property type="entry name" value="lambda repressor-like DNA-binding domains"/>
    <property type="match status" value="1"/>
</dbReference>
<dbReference type="InterPro" id="IPR001387">
    <property type="entry name" value="Cro/C1-type_HTH"/>
</dbReference>
<name>A0A6N6MY47_9HYPH</name>
<evidence type="ECO:0000256" key="2">
    <source>
        <dbReference type="ARBA" id="ARBA00012438"/>
    </source>
</evidence>
<dbReference type="PROSITE" id="PS50943">
    <property type="entry name" value="HTH_CROC1"/>
    <property type="match status" value="1"/>
</dbReference>
<comment type="catalytic activity">
    <reaction evidence="1">
        <text>ATP + protein L-histidine = ADP + protein N-phospho-L-histidine.</text>
        <dbReference type="EC" id="2.7.13.3"/>
    </reaction>
</comment>
<dbReference type="PANTHER" id="PTHR43304:SF1">
    <property type="entry name" value="PAC DOMAIN-CONTAINING PROTEIN"/>
    <property type="match status" value="1"/>
</dbReference>
<dbReference type="GO" id="GO:0003677">
    <property type="term" value="F:DNA binding"/>
    <property type="evidence" value="ECO:0007669"/>
    <property type="project" value="InterPro"/>
</dbReference>
<evidence type="ECO:0000259" key="6">
    <source>
        <dbReference type="PROSITE" id="PS50943"/>
    </source>
</evidence>
<keyword evidence="4" id="KW-0808">Transferase</keyword>
<dbReference type="InterPro" id="IPR013655">
    <property type="entry name" value="PAS_fold_3"/>
</dbReference>
<dbReference type="PANTHER" id="PTHR43304">
    <property type="entry name" value="PHYTOCHROME-LIKE PROTEIN CPH1"/>
    <property type="match status" value="1"/>
</dbReference>
<evidence type="ECO:0000313" key="8">
    <source>
        <dbReference type="Proteomes" id="UP000441523"/>
    </source>
</evidence>
<dbReference type="CDD" id="cd00130">
    <property type="entry name" value="PAS"/>
    <property type="match status" value="1"/>
</dbReference>
<reference evidence="7 8" key="1">
    <citation type="submission" date="2019-09" db="EMBL/GenBank/DDBJ databases">
        <title>YIM 132548 draft genome.</title>
        <authorList>
            <person name="Jiang L."/>
        </authorList>
    </citation>
    <scope>NUCLEOTIDE SEQUENCE [LARGE SCALE GENOMIC DNA]</scope>
    <source>
        <strain evidence="7 8">YIM 132548</strain>
    </source>
</reference>
<dbReference type="Gene3D" id="3.30.450.20">
    <property type="entry name" value="PAS domain"/>
    <property type="match status" value="1"/>
</dbReference>
<proteinExistence type="predicted"/>
<comment type="caution">
    <text evidence="7">The sequence shown here is derived from an EMBL/GenBank/DDBJ whole genome shotgun (WGS) entry which is preliminary data.</text>
</comment>
<feature type="domain" description="HTH cro/C1-type" evidence="6">
    <location>
        <begin position="275"/>
        <end position="304"/>
    </location>
</feature>
<dbReference type="EMBL" id="VZZJ01000003">
    <property type="protein sequence ID" value="KAB1075053.1"/>
    <property type="molecule type" value="Genomic_DNA"/>
</dbReference>
<dbReference type="CDD" id="cd00093">
    <property type="entry name" value="HTH_XRE"/>
    <property type="match status" value="1"/>
</dbReference>
<dbReference type="GO" id="GO:0004673">
    <property type="term" value="F:protein histidine kinase activity"/>
    <property type="evidence" value="ECO:0007669"/>
    <property type="project" value="UniProtKB-EC"/>
</dbReference>
<dbReference type="InterPro" id="IPR035965">
    <property type="entry name" value="PAS-like_dom_sf"/>
</dbReference>
<dbReference type="EC" id="2.7.13.3" evidence="2"/>
<dbReference type="Gene3D" id="2.10.70.100">
    <property type="match status" value="1"/>
</dbReference>
<dbReference type="InterPro" id="IPR010982">
    <property type="entry name" value="Lambda_DNA-bd_dom_sf"/>
</dbReference>
<dbReference type="RefSeq" id="WP_150961925.1">
    <property type="nucleotide sequence ID" value="NZ_VZZJ01000003.1"/>
</dbReference>
<evidence type="ECO:0000256" key="1">
    <source>
        <dbReference type="ARBA" id="ARBA00000085"/>
    </source>
</evidence>
<sequence length="342" mass="37318">MRVVTVAGLAFSSHAYLQLVESFGLTGHWSWNFDTGIQTWSLGLHRILGLAPGALRPDYDAFRNRVHPEDLAVIETASEIVEDGLLRDHRVRVIRPDGSVRILSTRGEVYVSPEARPRAAACTVLDITEPAHLARAQALERRRRWALFEQSQGFQFTNSIEGEFHFPPELFALTGLPPDAVADDPFLTIHPGEREHWRGLSIEAQAAGLVHIATPLVPLAHGGNRRFVVVTVPVLDAAGSIVEWSSITQPAETAGLPITDGARAGLEQAVRGHHLRAARALLGWSMSDLARASGLSFSTVRRLEDDGESPAARSRHAVIAAMRIAGIRSLLLNGNRIAVARR</sequence>
<evidence type="ECO:0000256" key="5">
    <source>
        <dbReference type="ARBA" id="ARBA00022777"/>
    </source>
</evidence>
<protein>
    <recommendedName>
        <fullName evidence="2">histidine kinase</fullName>
        <ecNumber evidence="2">2.7.13.3</ecNumber>
    </recommendedName>
</protein>
<evidence type="ECO:0000256" key="4">
    <source>
        <dbReference type="ARBA" id="ARBA00022679"/>
    </source>
</evidence>
<dbReference type="InterPro" id="IPR000014">
    <property type="entry name" value="PAS"/>
</dbReference>
<dbReference type="Proteomes" id="UP000441523">
    <property type="component" value="Unassembled WGS sequence"/>
</dbReference>
<dbReference type="Pfam" id="PF01381">
    <property type="entry name" value="HTH_3"/>
    <property type="match status" value="1"/>
</dbReference>